<protein>
    <submittedName>
        <fullName evidence="1">Membrane protein</fullName>
    </submittedName>
</protein>
<comment type="caution">
    <text evidence="1">The sequence shown here is derived from an EMBL/GenBank/DDBJ whole genome shotgun (WGS) entry which is preliminary data.</text>
</comment>
<sequence length="44" mass="4911">MCTFPFSFEITEGEDRYVVSVSRRGEMSYSFADLKANGLSLVLG</sequence>
<name>A0A916LI09_MYCTX</name>
<dbReference type="Proteomes" id="UP000039021">
    <property type="component" value="Unassembled WGS sequence"/>
</dbReference>
<evidence type="ECO:0000313" key="1">
    <source>
        <dbReference type="EMBL" id="CPB12479.1"/>
    </source>
</evidence>
<reference evidence="2" key="1">
    <citation type="submission" date="2015-03" db="EMBL/GenBank/DDBJ databases">
        <authorList>
            <consortium name="Pathogen Informatics"/>
        </authorList>
    </citation>
    <scope>NUCLEOTIDE SEQUENCE [LARGE SCALE GENOMIC DNA]</scope>
    <source>
        <strain evidence="2">N09902308</strain>
    </source>
</reference>
<dbReference type="AlphaFoldDB" id="A0A916LI09"/>
<organism evidence="1 2">
    <name type="scientific">Mycobacterium tuberculosis</name>
    <dbReference type="NCBI Taxonomy" id="1773"/>
    <lineage>
        <taxon>Bacteria</taxon>
        <taxon>Bacillati</taxon>
        <taxon>Actinomycetota</taxon>
        <taxon>Actinomycetes</taxon>
        <taxon>Mycobacteriales</taxon>
        <taxon>Mycobacteriaceae</taxon>
        <taxon>Mycobacterium</taxon>
        <taxon>Mycobacterium tuberculosis complex</taxon>
    </lineage>
</organism>
<gene>
    <name evidence="1" type="ORF">ERS007739_05073</name>
</gene>
<evidence type="ECO:0000313" key="2">
    <source>
        <dbReference type="Proteomes" id="UP000039021"/>
    </source>
</evidence>
<dbReference type="EMBL" id="CSBK01003662">
    <property type="protein sequence ID" value="CPB12479.1"/>
    <property type="molecule type" value="Genomic_DNA"/>
</dbReference>
<accession>A0A916LI09</accession>
<proteinExistence type="predicted"/>